<dbReference type="InterPro" id="IPR021638">
    <property type="entry name" value="DUF3244"/>
</dbReference>
<evidence type="ECO:0000313" key="2">
    <source>
        <dbReference type="EMBL" id="RGV53457.1"/>
    </source>
</evidence>
<dbReference type="RefSeq" id="WP_022391459.1">
    <property type="nucleotide sequence ID" value="NZ_QRZF01000007.1"/>
</dbReference>
<dbReference type="EMBL" id="QRZF01000007">
    <property type="protein sequence ID" value="RGV53457.1"/>
    <property type="molecule type" value="Genomic_DNA"/>
</dbReference>
<dbReference type="Gene3D" id="2.60.40.3080">
    <property type="match status" value="1"/>
</dbReference>
<protein>
    <submittedName>
        <fullName evidence="2">DUF3244 domain-containing protein</fullName>
    </submittedName>
</protein>
<dbReference type="Proteomes" id="UP000283850">
    <property type="component" value="Unassembled WGS sequence"/>
</dbReference>
<keyword evidence="1" id="KW-0732">Signal</keyword>
<feature type="chain" id="PRO_5019566114" evidence="1">
    <location>
        <begin position="21"/>
        <end position="130"/>
    </location>
</feature>
<dbReference type="Pfam" id="PF11589">
    <property type="entry name" value="DUF3244"/>
    <property type="match status" value="1"/>
</dbReference>
<accession>A0A412Y7L2</accession>
<sequence length="130" mass="14819">MKKLLFLLIAFFAWGASVYAQDFVKGLEIILYGDIKKDHNVDPEDAPKTRSIILQPVHAYLYNKVVSVSFEEVTSTVTIKITKESTGETVYSQEYMNPTVVSIDLNMQDSDTYHIEIISDETYLKGEFIL</sequence>
<comment type="caution">
    <text evidence="2">The sequence shown here is derived from an EMBL/GenBank/DDBJ whole genome shotgun (WGS) entry which is preliminary data.</text>
</comment>
<evidence type="ECO:0000313" key="3">
    <source>
        <dbReference type="Proteomes" id="UP000283850"/>
    </source>
</evidence>
<evidence type="ECO:0000256" key="1">
    <source>
        <dbReference type="SAM" id="SignalP"/>
    </source>
</evidence>
<proteinExistence type="predicted"/>
<reference evidence="2 3" key="1">
    <citation type="submission" date="2018-08" db="EMBL/GenBank/DDBJ databases">
        <title>A genome reference for cultivated species of the human gut microbiota.</title>
        <authorList>
            <person name="Zou Y."/>
            <person name="Xue W."/>
            <person name="Luo G."/>
        </authorList>
    </citation>
    <scope>NUCLEOTIDE SEQUENCE [LARGE SCALE GENOMIC DNA]</scope>
    <source>
        <strain evidence="2 3">AF14-32</strain>
    </source>
</reference>
<dbReference type="AlphaFoldDB" id="A0A412Y7L2"/>
<feature type="signal peptide" evidence="1">
    <location>
        <begin position="1"/>
        <end position="20"/>
    </location>
</feature>
<name>A0A412Y7L2_9BACE</name>
<gene>
    <name evidence="2" type="ORF">DWW10_12335</name>
</gene>
<organism evidence="2 3">
    <name type="scientific">Bacteroides intestinalis</name>
    <dbReference type="NCBI Taxonomy" id="329854"/>
    <lineage>
        <taxon>Bacteria</taxon>
        <taxon>Pseudomonadati</taxon>
        <taxon>Bacteroidota</taxon>
        <taxon>Bacteroidia</taxon>
        <taxon>Bacteroidales</taxon>
        <taxon>Bacteroidaceae</taxon>
        <taxon>Bacteroides</taxon>
    </lineage>
</organism>